<evidence type="ECO:0000256" key="5">
    <source>
        <dbReference type="ARBA" id="ARBA00022989"/>
    </source>
</evidence>
<dbReference type="EMBL" id="DPPF01000149">
    <property type="protein sequence ID" value="HCW93458.1"/>
    <property type="molecule type" value="Genomic_DNA"/>
</dbReference>
<feature type="domain" description="Na+/H+ antiporter MnhB subunit-related protein" evidence="8">
    <location>
        <begin position="6"/>
        <end position="129"/>
    </location>
</feature>
<feature type="transmembrane region" description="Helical" evidence="7">
    <location>
        <begin position="76"/>
        <end position="97"/>
    </location>
</feature>
<dbReference type="InterPro" id="IPR050622">
    <property type="entry name" value="CPA3_antiporter_subunitB"/>
</dbReference>
<feature type="transmembrane region" description="Helical" evidence="7">
    <location>
        <begin position="109"/>
        <end position="132"/>
    </location>
</feature>
<evidence type="ECO:0000256" key="3">
    <source>
        <dbReference type="ARBA" id="ARBA00022475"/>
    </source>
</evidence>
<accession>A0A3D5QCK3</accession>
<keyword evidence="6 7" id="KW-0472">Membrane</keyword>
<sequence length="140" mass="15206">MKDDVILRTITKFMLPFIQIFAFYTLAHGEISPGGGFQAGVIFGASFILIALVFGKNEARSKMPRSLNDILFSSGAFIYALTGLVCIFTGGLFLEYGELPFHSAKEGNHIGMIIIELGVAITVAAVMMTIFFEIAGKEDD</sequence>
<comment type="subcellular location">
    <subcellularLocation>
        <location evidence="1">Cell membrane</location>
        <topology evidence="1">Multi-pass membrane protein</topology>
    </subcellularLocation>
</comment>
<dbReference type="Pfam" id="PF04039">
    <property type="entry name" value="MnhB"/>
    <property type="match status" value="1"/>
</dbReference>
<dbReference type="NCBIfam" id="NF009162">
    <property type="entry name" value="PRK12508.1"/>
    <property type="match status" value="1"/>
</dbReference>
<proteinExistence type="inferred from homology"/>
<evidence type="ECO:0000313" key="10">
    <source>
        <dbReference type="Proteomes" id="UP000262325"/>
    </source>
</evidence>
<dbReference type="Proteomes" id="UP000262325">
    <property type="component" value="Unassembled WGS sequence"/>
</dbReference>
<evidence type="ECO:0000256" key="7">
    <source>
        <dbReference type="SAM" id="Phobius"/>
    </source>
</evidence>
<keyword evidence="5 7" id="KW-1133">Transmembrane helix</keyword>
<reference evidence="9 10" key="1">
    <citation type="journal article" date="2018" name="Nat. Biotechnol.">
        <title>A standardized bacterial taxonomy based on genome phylogeny substantially revises the tree of life.</title>
        <authorList>
            <person name="Parks D.H."/>
            <person name="Chuvochina M."/>
            <person name="Waite D.W."/>
            <person name="Rinke C."/>
            <person name="Skarshewski A."/>
            <person name="Chaumeil P.A."/>
            <person name="Hugenholtz P."/>
        </authorList>
    </citation>
    <scope>NUCLEOTIDE SEQUENCE [LARGE SCALE GENOMIC DNA]</scope>
    <source>
        <strain evidence="9">UBA8672</strain>
    </source>
</reference>
<feature type="transmembrane region" description="Helical" evidence="7">
    <location>
        <begin position="35"/>
        <end position="55"/>
    </location>
</feature>
<dbReference type="GO" id="GO:0005886">
    <property type="term" value="C:plasma membrane"/>
    <property type="evidence" value="ECO:0007669"/>
    <property type="project" value="UniProtKB-SubCell"/>
</dbReference>
<evidence type="ECO:0000259" key="8">
    <source>
        <dbReference type="Pfam" id="PF04039"/>
    </source>
</evidence>
<gene>
    <name evidence="9" type="ORF">DHM44_07230</name>
</gene>
<feature type="transmembrane region" description="Helical" evidence="7">
    <location>
        <begin position="12"/>
        <end position="29"/>
    </location>
</feature>
<evidence type="ECO:0000256" key="2">
    <source>
        <dbReference type="ARBA" id="ARBA00009425"/>
    </source>
</evidence>
<dbReference type="InterPro" id="IPR007182">
    <property type="entry name" value="MnhB"/>
</dbReference>
<dbReference type="PANTHER" id="PTHR33932">
    <property type="entry name" value="NA(+)/H(+) ANTIPORTER SUBUNIT B"/>
    <property type="match status" value="1"/>
</dbReference>
<protein>
    <submittedName>
        <fullName evidence="9">Sodium:proton antiporter</fullName>
    </submittedName>
</protein>
<dbReference type="AlphaFoldDB" id="A0A3D5QCK3"/>
<keyword evidence="3" id="KW-1003">Cell membrane</keyword>
<evidence type="ECO:0000256" key="4">
    <source>
        <dbReference type="ARBA" id="ARBA00022692"/>
    </source>
</evidence>
<evidence type="ECO:0000256" key="6">
    <source>
        <dbReference type="ARBA" id="ARBA00023136"/>
    </source>
</evidence>
<comment type="similarity">
    <text evidence="2">Belongs to the CPA3 antiporters (TC 2.A.63) subunit B family.</text>
</comment>
<evidence type="ECO:0000256" key="1">
    <source>
        <dbReference type="ARBA" id="ARBA00004651"/>
    </source>
</evidence>
<name>A0A3D5QCK3_FLESI</name>
<dbReference type="PANTHER" id="PTHR33932:SF4">
    <property type="entry name" value="NA(+)_H(+) ANTIPORTER SUBUNIT B"/>
    <property type="match status" value="1"/>
</dbReference>
<comment type="caution">
    <text evidence="9">The sequence shown here is derived from an EMBL/GenBank/DDBJ whole genome shotgun (WGS) entry which is preliminary data.</text>
</comment>
<evidence type="ECO:0000313" key="9">
    <source>
        <dbReference type="EMBL" id="HCW93458.1"/>
    </source>
</evidence>
<organism evidence="9 10">
    <name type="scientific">Flexistipes sinusarabici</name>
    <dbReference type="NCBI Taxonomy" id="2352"/>
    <lineage>
        <taxon>Bacteria</taxon>
        <taxon>Pseudomonadati</taxon>
        <taxon>Deferribacterota</taxon>
        <taxon>Deferribacteres</taxon>
        <taxon>Deferribacterales</taxon>
        <taxon>Flexistipitaceae</taxon>
        <taxon>Flexistipes</taxon>
    </lineage>
</organism>
<keyword evidence="4 7" id="KW-0812">Transmembrane</keyword>